<gene>
    <name evidence="4" type="ORF">ACFFVI_14215</name>
</gene>
<dbReference type="PANTHER" id="PTHR21666:SF289">
    <property type="entry name" value="L-ALA--D-GLU ENDOPEPTIDASE"/>
    <property type="match status" value="1"/>
</dbReference>
<protein>
    <submittedName>
        <fullName evidence="4">Murein hydrolase activator EnvC family protein</fullName>
    </submittedName>
</protein>
<evidence type="ECO:0000313" key="4">
    <source>
        <dbReference type="EMBL" id="MFB9378123.1"/>
    </source>
</evidence>
<keyword evidence="4" id="KW-0378">Hydrolase</keyword>
<feature type="chain" id="PRO_5046555099" evidence="2">
    <location>
        <begin position="23"/>
        <end position="189"/>
    </location>
</feature>
<evidence type="ECO:0000313" key="5">
    <source>
        <dbReference type="Proteomes" id="UP001589748"/>
    </source>
</evidence>
<reference evidence="4 5" key="1">
    <citation type="submission" date="2024-09" db="EMBL/GenBank/DDBJ databases">
        <authorList>
            <person name="Sun Q."/>
            <person name="Mori K."/>
        </authorList>
    </citation>
    <scope>NUCLEOTIDE SEQUENCE [LARGE SCALE GENOMIC DNA]</scope>
    <source>
        <strain evidence="4 5">TISTR 1856</strain>
    </source>
</reference>
<evidence type="ECO:0000256" key="1">
    <source>
        <dbReference type="ARBA" id="ARBA00022729"/>
    </source>
</evidence>
<dbReference type="RefSeq" id="WP_380137386.1">
    <property type="nucleotide sequence ID" value="NZ_JBHLUI010000008.1"/>
</dbReference>
<feature type="domain" description="M23ase beta-sheet core" evidence="3">
    <location>
        <begin position="77"/>
        <end position="170"/>
    </location>
</feature>
<dbReference type="Pfam" id="PF01551">
    <property type="entry name" value="Peptidase_M23"/>
    <property type="match status" value="1"/>
</dbReference>
<dbReference type="CDD" id="cd12797">
    <property type="entry name" value="M23_peptidase"/>
    <property type="match status" value="1"/>
</dbReference>
<organism evidence="4 5">
    <name type="scientific">Kineococcus gynurae</name>
    <dbReference type="NCBI Taxonomy" id="452979"/>
    <lineage>
        <taxon>Bacteria</taxon>
        <taxon>Bacillati</taxon>
        <taxon>Actinomycetota</taxon>
        <taxon>Actinomycetes</taxon>
        <taxon>Kineosporiales</taxon>
        <taxon>Kineosporiaceae</taxon>
        <taxon>Kineococcus</taxon>
    </lineage>
</organism>
<keyword evidence="1 2" id="KW-0732">Signal</keyword>
<keyword evidence="5" id="KW-1185">Reference proteome</keyword>
<dbReference type="EMBL" id="JBHMDM010000007">
    <property type="protein sequence ID" value="MFB9378123.1"/>
    <property type="molecule type" value="Genomic_DNA"/>
</dbReference>
<dbReference type="PANTHER" id="PTHR21666">
    <property type="entry name" value="PEPTIDASE-RELATED"/>
    <property type="match status" value="1"/>
</dbReference>
<dbReference type="GO" id="GO:0016787">
    <property type="term" value="F:hydrolase activity"/>
    <property type="evidence" value="ECO:0007669"/>
    <property type="project" value="UniProtKB-KW"/>
</dbReference>
<dbReference type="SUPFAM" id="SSF51261">
    <property type="entry name" value="Duplicated hybrid motif"/>
    <property type="match status" value="1"/>
</dbReference>
<evidence type="ECO:0000259" key="3">
    <source>
        <dbReference type="Pfam" id="PF01551"/>
    </source>
</evidence>
<dbReference type="InterPro" id="IPR050570">
    <property type="entry name" value="Cell_wall_metabolism_enzyme"/>
</dbReference>
<sequence>MPTSSVLTSAFVATALAGVVAAATSPGPPPGSTPRPVPVAVAPADVVGAPSPRWVWPLSPAPAVVRGYDEVGRYAPGHRGVDLAATAGQPVLAPVAGRVSFAGAVAGRRVLVITADDGLRATLEPVAATVAVGTRVVAGTEVGTVDVSPVHCPSTCLHLGARLGEVYRDPLPLLRRAGPPVLLPLGRVG</sequence>
<dbReference type="Gene3D" id="2.70.70.10">
    <property type="entry name" value="Glucose Permease (Domain IIA)"/>
    <property type="match status" value="1"/>
</dbReference>
<accession>A0ABV5LVK4</accession>
<dbReference type="Proteomes" id="UP001589748">
    <property type="component" value="Unassembled WGS sequence"/>
</dbReference>
<name>A0ABV5LVK4_9ACTN</name>
<dbReference type="InterPro" id="IPR011055">
    <property type="entry name" value="Dup_hybrid_motif"/>
</dbReference>
<proteinExistence type="predicted"/>
<dbReference type="InterPro" id="IPR016047">
    <property type="entry name" value="M23ase_b-sheet_dom"/>
</dbReference>
<evidence type="ECO:0000256" key="2">
    <source>
        <dbReference type="SAM" id="SignalP"/>
    </source>
</evidence>
<comment type="caution">
    <text evidence="4">The sequence shown here is derived from an EMBL/GenBank/DDBJ whole genome shotgun (WGS) entry which is preliminary data.</text>
</comment>
<feature type="signal peptide" evidence="2">
    <location>
        <begin position="1"/>
        <end position="22"/>
    </location>
</feature>